<reference evidence="2" key="2">
    <citation type="submission" date="2021-09" db="EMBL/GenBank/DDBJ databases">
        <authorList>
            <person name="Gilroy R."/>
        </authorList>
    </citation>
    <scope>NUCLEOTIDE SEQUENCE</scope>
    <source>
        <strain evidence="2">USAMLcec4-12693</strain>
    </source>
</reference>
<name>A0A9D3AIZ7_9FIRM</name>
<evidence type="ECO:0000313" key="2">
    <source>
        <dbReference type="EMBL" id="HJH49785.1"/>
    </source>
</evidence>
<gene>
    <name evidence="2" type="ORF">K8V39_05910</name>
</gene>
<dbReference type="Proteomes" id="UP000813420">
    <property type="component" value="Unassembled WGS sequence"/>
</dbReference>
<dbReference type="EMBL" id="DYXE01000051">
    <property type="protein sequence ID" value="HJH49785.1"/>
    <property type="molecule type" value="Genomic_DNA"/>
</dbReference>
<dbReference type="Pfam" id="PF12784">
    <property type="entry name" value="PDDEXK_2"/>
    <property type="match status" value="1"/>
</dbReference>
<evidence type="ECO:0000313" key="3">
    <source>
        <dbReference type="Proteomes" id="UP000813420"/>
    </source>
</evidence>
<organism evidence="2 3">
    <name type="scientific">Merdimonas faecis</name>
    <dbReference type="NCBI Taxonomy" id="1653435"/>
    <lineage>
        <taxon>Bacteria</taxon>
        <taxon>Bacillati</taxon>
        <taxon>Bacillota</taxon>
        <taxon>Clostridia</taxon>
        <taxon>Lachnospirales</taxon>
        <taxon>Lachnospiraceae</taxon>
        <taxon>Merdimonas</taxon>
    </lineage>
</organism>
<proteinExistence type="predicted"/>
<feature type="region of interest" description="Disordered" evidence="1">
    <location>
        <begin position="292"/>
        <end position="311"/>
    </location>
</feature>
<evidence type="ECO:0000256" key="1">
    <source>
        <dbReference type="SAM" id="MobiDB-lite"/>
    </source>
</evidence>
<reference evidence="2" key="1">
    <citation type="journal article" date="2021" name="PeerJ">
        <title>Extensive microbial diversity within the chicken gut microbiome revealed by metagenomics and culture.</title>
        <authorList>
            <person name="Gilroy R."/>
            <person name="Ravi A."/>
            <person name="Getino M."/>
            <person name="Pursley I."/>
            <person name="Horton D.L."/>
            <person name="Alikhan N.F."/>
            <person name="Baker D."/>
            <person name="Gharbi K."/>
            <person name="Hall N."/>
            <person name="Watson M."/>
            <person name="Adriaenssens E.M."/>
            <person name="Foster-Nyarko E."/>
            <person name="Jarju S."/>
            <person name="Secka A."/>
            <person name="Antonio M."/>
            <person name="Oren A."/>
            <person name="Chaudhuri R.R."/>
            <person name="La Ragione R."/>
            <person name="Hildebrand F."/>
            <person name="Pallen M.J."/>
        </authorList>
    </citation>
    <scope>NUCLEOTIDE SEQUENCE</scope>
    <source>
        <strain evidence="2">USAMLcec4-12693</strain>
    </source>
</reference>
<protein>
    <submittedName>
        <fullName evidence="2">Rpn family recombination-promoting nuclease/putative transposase</fullName>
    </submittedName>
</protein>
<accession>A0A9D3AIZ7</accession>
<dbReference type="RefSeq" id="WP_277271933.1">
    <property type="nucleotide sequence ID" value="NZ_DYXE01000051.1"/>
</dbReference>
<dbReference type="InterPro" id="IPR010106">
    <property type="entry name" value="RpnA"/>
</dbReference>
<dbReference type="NCBIfam" id="TIGR01784">
    <property type="entry name" value="T_den_put_tspse"/>
    <property type="match status" value="1"/>
</dbReference>
<dbReference type="AlphaFoldDB" id="A0A9D3AIZ7"/>
<comment type="caution">
    <text evidence="2">The sequence shown here is derived from an EMBL/GenBank/DDBJ whole genome shotgun (WGS) entry which is preliminary data.</text>
</comment>
<sequence length="311" mass="36340">MAFHKALKDLNLLDRFLFAEAMEDPVIMQMVLEIILGREIILKYPPQTEKEQRKSPLLRYIRLDVWAMDTEDTVYDTEVQKEDTRNLPKRSRLYQGLIDTKLLEPGEVDFNQMNDVYTIIITPFDIFGKGLYCYTFRMRCDEDTELALNDGATRIFLNTHGTDPAGISSELIELLHYIEHTTEEVSNACQSDRIKELQRRIAAIKSSEVIGVKYMQEWEEKVIEKRKAREEGLEEGRAEGRKEGRSEGAEYKIFSLIRKKMAKGCNPEEIADILEEDLGYVQEVYKFLESQMDRSEEASWDRWRENKAGEK</sequence>